<dbReference type="Pfam" id="PF19845">
    <property type="entry name" value="DUF6320"/>
    <property type="match status" value="1"/>
</dbReference>
<organism evidence="2 3">
    <name type="scientific">Citricoccus muralis</name>
    <dbReference type="NCBI Taxonomy" id="169134"/>
    <lineage>
        <taxon>Bacteria</taxon>
        <taxon>Bacillati</taxon>
        <taxon>Actinomycetota</taxon>
        <taxon>Actinomycetes</taxon>
        <taxon>Micrococcales</taxon>
        <taxon>Micrococcaceae</taxon>
        <taxon>Citricoccus</taxon>
    </lineage>
</organism>
<keyword evidence="1" id="KW-0812">Transmembrane</keyword>
<feature type="transmembrane region" description="Helical" evidence="1">
    <location>
        <begin position="193"/>
        <end position="212"/>
    </location>
</feature>
<sequence>MSAEASGRACPRCEVSVEGDWSTCPLCQSALTGRAITSPFPAVPLTFSRRRVFRVLFLMSLALVLASLLVQLFFERDDADLGAWRFVWLGVATMWLVVIMAIQKRHNLAKGTVYLVAIVSLLCTYWDYLTGWNGWALTYVVPILCASAMIAVLITVRLMRMAVGDHILYSGLTAVMGLVPIVFLTLGWVYEPLPAAICGVLSLITLILLQLARGGQVRHELSKRLHM</sequence>
<evidence type="ECO:0000256" key="1">
    <source>
        <dbReference type="SAM" id="Phobius"/>
    </source>
</evidence>
<dbReference type="Proteomes" id="UP001219037">
    <property type="component" value="Chromosome"/>
</dbReference>
<keyword evidence="1" id="KW-0472">Membrane</keyword>
<reference evidence="2 3" key="1">
    <citation type="submission" date="2023-04" db="EMBL/GenBank/DDBJ databases">
        <title>Funneling lignin-derived compounds into biodiesel using alkali-halophilic Citricoccus sp. P2.</title>
        <authorList>
            <person name="Luo C.-B."/>
        </authorList>
    </citation>
    <scope>NUCLEOTIDE SEQUENCE [LARGE SCALE GENOMIC DNA]</scope>
    <source>
        <strain evidence="2 3">P2</strain>
    </source>
</reference>
<keyword evidence="3" id="KW-1185">Reference proteome</keyword>
<evidence type="ECO:0000313" key="2">
    <source>
        <dbReference type="EMBL" id="WFP15549.1"/>
    </source>
</evidence>
<feature type="transmembrane region" description="Helical" evidence="1">
    <location>
        <begin position="167"/>
        <end position="187"/>
    </location>
</feature>
<feature type="transmembrane region" description="Helical" evidence="1">
    <location>
        <begin position="111"/>
        <end position="129"/>
    </location>
</feature>
<proteinExistence type="predicted"/>
<keyword evidence="1" id="KW-1133">Transmembrane helix</keyword>
<feature type="transmembrane region" description="Helical" evidence="1">
    <location>
        <begin position="135"/>
        <end position="155"/>
    </location>
</feature>
<feature type="transmembrane region" description="Helical" evidence="1">
    <location>
        <begin position="55"/>
        <end position="74"/>
    </location>
</feature>
<evidence type="ECO:0000313" key="3">
    <source>
        <dbReference type="Proteomes" id="UP001219037"/>
    </source>
</evidence>
<accession>A0ABY8H353</accession>
<protein>
    <submittedName>
        <fullName evidence="2">DUF6320 domain-containing protein</fullName>
    </submittedName>
</protein>
<dbReference type="RefSeq" id="WP_278156387.1">
    <property type="nucleotide sequence ID" value="NZ_CP121252.1"/>
</dbReference>
<gene>
    <name evidence="2" type="ORF">P8192_09015</name>
</gene>
<dbReference type="InterPro" id="IPR046283">
    <property type="entry name" value="DUF6320"/>
</dbReference>
<dbReference type="EMBL" id="CP121252">
    <property type="protein sequence ID" value="WFP15549.1"/>
    <property type="molecule type" value="Genomic_DNA"/>
</dbReference>
<feature type="transmembrane region" description="Helical" evidence="1">
    <location>
        <begin position="86"/>
        <end position="102"/>
    </location>
</feature>
<name>A0ABY8H353_9MICC</name>